<protein>
    <recommendedName>
        <fullName evidence="3">DUF262 domain-containing protein</fullName>
    </recommendedName>
</protein>
<organism evidence="1 2">
    <name type="scientific">Bacteroides caccae</name>
    <dbReference type="NCBI Taxonomy" id="47678"/>
    <lineage>
        <taxon>Bacteria</taxon>
        <taxon>Pseudomonadati</taxon>
        <taxon>Bacteroidota</taxon>
        <taxon>Bacteroidia</taxon>
        <taxon>Bacteroidales</taxon>
        <taxon>Bacteroidaceae</taxon>
        <taxon>Bacteroides</taxon>
    </lineage>
</organism>
<gene>
    <name evidence="1" type="ORF">ERS852558_00194</name>
</gene>
<evidence type="ECO:0000313" key="1">
    <source>
        <dbReference type="EMBL" id="CUP43070.1"/>
    </source>
</evidence>
<name>A0A174N9K8_9BACE</name>
<accession>A0A174N9K8</accession>
<proteinExistence type="predicted"/>
<dbReference type="Proteomes" id="UP000095725">
    <property type="component" value="Unassembled WGS sequence"/>
</dbReference>
<dbReference type="RefSeq" id="WP_032854349.1">
    <property type="nucleotide sequence ID" value="NZ_CP081920.1"/>
</dbReference>
<sequence length="433" mass="50832">MTKFTSDFIHLILNVMEGIVYRHLTHKKKKNGEVSWILAKMNLYDYIGNLKRNFFDYDIQRRIVPNLYLDKIWETVLRDDFIPSITLTTTDKAIETDFSKDENLINLSQCEIIDGLQRTYRLWSLIYLEKVLEKIQSKSADEIIQFIRDDVTYGGNKLFNLKILSRKNLKTLLENNHALLDKYIEAYRSFDIIINIWVNLSQEEIIRKMLTLNAGQKGVTSTHQFELLFLHFFESLELPKDVQLLREKDPDYFKIKNGNDRKTGQFLMSSVVIALQSYIQGKPLRISQVNKINIDDFNIDENDAFRYFTKQNLEDFVRLIYGIDQKFLRNKELANWLMKDTTLSGIFSALGNCNSKQSNFDNNSLAYKKLNDLTPANIDKVGFDKSYNQLSSVKLNVGNAVRKAVYNYFLNMFEGNKSYSWSQAFNNYYDEEE</sequence>
<reference evidence="1 2" key="1">
    <citation type="submission" date="2015-09" db="EMBL/GenBank/DDBJ databases">
        <authorList>
            <consortium name="Pathogen Informatics"/>
        </authorList>
    </citation>
    <scope>NUCLEOTIDE SEQUENCE [LARGE SCALE GENOMIC DNA]</scope>
    <source>
        <strain evidence="1 2">2789STDY5834946</strain>
    </source>
</reference>
<dbReference type="AlphaFoldDB" id="A0A174N9K8"/>
<evidence type="ECO:0000313" key="2">
    <source>
        <dbReference type="Proteomes" id="UP000095725"/>
    </source>
</evidence>
<evidence type="ECO:0008006" key="3">
    <source>
        <dbReference type="Google" id="ProtNLM"/>
    </source>
</evidence>
<dbReference type="EMBL" id="CZBL01000001">
    <property type="protein sequence ID" value="CUP43070.1"/>
    <property type="molecule type" value="Genomic_DNA"/>
</dbReference>